<evidence type="ECO:0000256" key="5">
    <source>
        <dbReference type="ARBA" id="ARBA00023002"/>
    </source>
</evidence>
<dbReference type="RefSeq" id="XP_013285668.1">
    <property type="nucleotide sequence ID" value="XM_013430214.1"/>
</dbReference>
<dbReference type="EMBL" id="KN846971">
    <property type="protein sequence ID" value="KIW81860.1"/>
    <property type="molecule type" value="Genomic_DNA"/>
</dbReference>
<evidence type="ECO:0000256" key="2">
    <source>
        <dbReference type="ARBA" id="ARBA00004496"/>
    </source>
</evidence>
<evidence type="ECO:0000256" key="3">
    <source>
        <dbReference type="ARBA" id="ARBA00007118"/>
    </source>
</evidence>
<dbReference type="AlphaFoldDB" id="A0A0D2GTH4"/>
<comment type="subcellular location">
    <subcellularLocation>
        <location evidence="2">Cytoplasm</location>
    </subcellularLocation>
    <subcellularLocation>
        <location evidence="1">Nucleus</location>
    </subcellularLocation>
</comment>
<keyword evidence="5" id="KW-0560">Oxidoreductase</keyword>
<dbReference type="InterPro" id="IPR000415">
    <property type="entry name" value="Nitroreductase-like"/>
</dbReference>
<keyword evidence="6" id="KW-0539">Nucleus</keyword>
<dbReference type="GeneID" id="25304376"/>
<feature type="domain" description="Nitroreductase" evidence="7">
    <location>
        <begin position="28"/>
        <end position="198"/>
    </location>
</feature>
<evidence type="ECO:0000256" key="1">
    <source>
        <dbReference type="ARBA" id="ARBA00004123"/>
    </source>
</evidence>
<evidence type="ECO:0000256" key="6">
    <source>
        <dbReference type="ARBA" id="ARBA00023242"/>
    </source>
</evidence>
<name>A0A0D2GTH4_9EURO</name>
<organism evidence="8 9">
    <name type="scientific">Fonsecaea pedrosoi CBS 271.37</name>
    <dbReference type="NCBI Taxonomy" id="1442368"/>
    <lineage>
        <taxon>Eukaryota</taxon>
        <taxon>Fungi</taxon>
        <taxon>Dikarya</taxon>
        <taxon>Ascomycota</taxon>
        <taxon>Pezizomycotina</taxon>
        <taxon>Eurotiomycetes</taxon>
        <taxon>Chaetothyriomycetidae</taxon>
        <taxon>Chaetothyriales</taxon>
        <taxon>Herpotrichiellaceae</taxon>
        <taxon>Fonsecaea</taxon>
    </lineage>
</organism>
<evidence type="ECO:0000313" key="9">
    <source>
        <dbReference type="Proteomes" id="UP000053029"/>
    </source>
</evidence>
<dbReference type="InterPro" id="IPR033877">
    <property type="entry name" value="Frm2/Hbn1"/>
</dbReference>
<evidence type="ECO:0000256" key="4">
    <source>
        <dbReference type="ARBA" id="ARBA00022490"/>
    </source>
</evidence>
<dbReference type="Proteomes" id="UP000053029">
    <property type="component" value="Unassembled WGS sequence"/>
</dbReference>
<protein>
    <recommendedName>
        <fullName evidence="7">Nitroreductase domain-containing protein</fullName>
    </recommendedName>
</protein>
<dbReference type="VEuPathDB" id="FungiDB:Z517_04886"/>
<evidence type="ECO:0000259" key="7">
    <source>
        <dbReference type="Pfam" id="PF00881"/>
    </source>
</evidence>
<dbReference type="STRING" id="1442368.A0A0D2GTH4"/>
<reference evidence="8 9" key="1">
    <citation type="submission" date="2015-01" db="EMBL/GenBank/DDBJ databases">
        <title>The Genome Sequence of Fonsecaea pedrosoi CBS 271.37.</title>
        <authorList>
            <consortium name="The Broad Institute Genomics Platform"/>
            <person name="Cuomo C."/>
            <person name="de Hoog S."/>
            <person name="Gorbushina A."/>
            <person name="Stielow B."/>
            <person name="Teixiera M."/>
            <person name="Abouelleil A."/>
            <person name="Chapman S.B."/>
            <person name="Priest M."/>
            <person name="Young S.K."/>
            <person name="Wortman J."/>
            <person name="Nusbaum C."/>
            <person name="Birren B."/>
        </authorList>
    </citation>
    <scope>NUCLEOTIDE SEQUENCE [LARGE SCALE GENOMIC DNA]</scope>
    <source>
        <strain evidence="8 9">CBS 271.37</strain>
    </source>
</reference>
<dbReference type="HOGENOM" id="CLU_073125_0_1_1"/>
<keyword evidence="4" id="KW-0963">Cytoplasm</keyword>
<dbReference type="CDD" id="cd02140">
    <property type="entry name" value="Frm2-like"/>
    <property type="match status" value="1"/>
</dbReference>
<dbReference type="Pfam" id="PF00881">
    <property type="entry name" value="Nitroreductase"/>
    <property type="match status" value="1"/>
</dbReference>
<dbReference type="PANTHER" id="PTHR43035:SF1">
    <property type="entry name" value="FATTY ACID REPRESSION MUTANT PROTEIN 2-RELATED"/>
    <property type="match status" value="1"/>
</dbReference>
<dbReference type="Gene3D" id="3.40.109.10">
    <property type="entry name" value="NADH Oxidase"/>
    <property type="match status" value="1"/>
</dbReference>
<dbReference type="PANTHER" id="PTHR43035">
    <property type="entry name" value="FATTY ACID REPRESSION MUTANT PROTEIN 2-RELATED"/>
    <property type="match status" value="1"/>
</dbReference>
<keyword evidence="9" id="KW-1185">Reference proteome</keyword>
<dbReference type="OrthoDB" id="2138173at2759"/>
<dbReference type="GO" id="GO:0005737">
    <property type="term" value="C:cytoplasm"/>
    <property type="evidence" value="ECO:0007669"/>
    <property type="project" value="UniProtKB-SubCell"/>
</dbReference>
<proteinExistence type="inferred from homology"/>
<dbReference type="InterPro" id="IPR029479">
    <property type="entry name" value="Nitroreductase"/>
</dbReference>
<dbReference type="FunFam" id="3.40.109.10:FF:000001">
    <property type="entry name" value="Nitroreductase family"/>
    <property type="match status" value="1"/>
</dbReference>
<dbReference type="GO" id="GO:0034599">
    <property type="term" value="P:cellular response to oxidative stress"/>
    <property type="evidence" value="ECO:0007669"/>
    <property type="project" value="InterPro"/>
</dbReference>
<accession>A0A0D2GTH4</accession>
<dbReference type="GO" id="GO:0005634">
    <property type="term" value="C:nucleus"/>
    <property type="evidence" value="ECO:0007669"/>
    <property type="project" value="UniProtKB-SubCell"/>
</dbReference>
<dbReference type="GO" id="GO:0016491">
    <property type="term" value="F:oxidoreductase activity"/>
    <property type="evidence" value="ECO:0007669"/>
    <property type="project" value="UniProtKB-KW"/>
</dbReference>
<gene>
    <name evidence="8" type="ORF">Z517_04886</name>
</gene>
<evidence type="ECO:0000313" key="8">
    <source>
        <dbReference type="EMBL" id="KIW81860.1"/>
    </source>
</evidence>
<sequence length="224" mass="24721">MSSSTPATGTDTVTATATASTNALLSAIQTRRSCYTLTKTAPIPDSRIREIVQATITHAPSAFNVQSTRAVVLVGREHERLWDIGDAALKEAMPEQAYVGLAGRLRGFRAAYGTVLWFEDQAVLDVLKGKNPALGHVVPQWSAHSNGMHQFIAWTALELEGLGCNLQHYDFMPAFTERVLAQWDLPATWTLHSQLVFGAPVDGLLERSRERTYLPLEERVRMFG</sequence>
<comment type="similarity">
    <text evidence="3">Belongs to the nitroreductase family.</text>
</comment>
<dbReference type="SUPFAM" id="SSF55469">
    <property type="entry name" value="FMN-dependent nitroreductase-like"/>
    <property type="match status" value="1"/>
</dbReference>